<keyword evidence="1" id="KW-0863">Zinc-finger</keyword>
<dbReference type="GO" id="GO:0008270">
    <property type="term" value="F:zinc ion binding"/>
    <property type="evidence" value="ECO:0007669"/>
    <property type="project" value="UniProtKB-KW"/>
</dbReference>
<dbReference type="PANTHER" id="PTHR47592:SF31">
    <property type="entry name" value="ZINC FINGER, CCHC-TYPE-RELATED"/>
    <property type="match status" value="1"/>
</dbReference>
<gene>
    <name evidence="4" type="ORF">KK1_038044</name>
</gene>
<feature type="compositionally biased region" description="Polar residues" evidence="2">
    <location>
        <begin position="94"/>
        <end position="105"/>
    </location>
</feature>
<dbReference type="SUPFAM" id="SSF57756">
    <property type="entry name" value="Retrovirus zinc finger-like domains"/>
    <property type="match status" value="1"/>
</dbReference>
<dbReference type="PANTHER" id="PTHR47592">
    <property type="entry name" value="PBF68 PROTEIN"/>
    <property type="match status" value="1"/>
</dbReference>
<dbReference type="InterPro" id="IPR036875">
    <property type="entry name" value="Znf_CCHC_sf"/>
</dbReference>
<keyword evidence="1" id="KW-0862">Zinc</keyword>
<dbReference type="Proteomes" id="UP000075243">
    <property type="component" value="Unassembled WGS sequence"/>
</dbReference>
<evidence type="ECO:0000259" key="3">
    <source>
        <dbReference type="PROSITE" id="PS50158"/>
    </source>
</evidence>
<feature type="region of interest" description="Disordered" evidence="2">
    <location>
        <begin position="94"/>
        <end position="117"/>
    </location>
</feature>
<dbReference type="EMBL" id="KQ483824">
    <property type="protein sequence ID" value="KYP40622.1"/>
    <property type="molecule type" value="Genomic_DNA"/>
</dbReference>
<evidence type="ECO:0000256" key="1">
    <source>
        <dbReference type="PROSITE-ProRule" id="PRU00047"/>
    </source>
</evidence>
<name>A0A151RDG2_CAJCA</name>
<evidence type="ECO:0000313" key="4">
    <source>
        <dbReference type="EMBL" id="KYP40622.1"/>
    </source>
</evidence>
<evidence type="ECO:0000256" key="2">
    <source>
        <dbReference type="SAM" id="MobiDB-lite"/>
    </source>
</evidence>
<dbReference type="PROSITE" id="PS50158">
    <property type="entry name" value="ZF_CCHC"/>
    <property type="match status" value="1"/>
</dbReference>
<dbReference type="Gene3D" id="4.10.60.10">
    <property type="entry name" value="Zinc finger, CCHC-type"/>
    <property type="match status" value="1"/>
</dbReference>
<reference evidence="4" key="1">
    <citation type="journal article" date="2012" name="Nat. Biotechnol.">
        <title>Draft genome sequence of pigeonpea (Cajanus cajan), an orphan legume crop of resource-poor farmers.</title>
        <authorList>
            <person name="Varshney R.K."/>
            <person name="Chen W."/>
            <person name="Li Y."/>
            <person name="Bharti A.K."/>
            <person name="Saxena R.K."/>
            <person name="Schlueter J.A."/>
            <person name="Donoghue M.T."/>
            <person name="Azam S."/>
            <person name="Fan G."/>
            <person name="Whaley A.M."/>
            <person name="Farmer A.D."/>
            <person name="Sheridan J."/>
            <person name="Iwata A."/>
            <person name="Tuteja R."/>
            <person name="Penmetsa R.V."/>
            <person name="Wu W."/>
            <person name="Upadhyaya H.D."/>
            <person name="Yang S.P."/>
            <person name="Shah T."/>
            <person name="Saxena K.B."/>
            <person name="Michael T."/>
            <person name="McCombie W.R."/>
            <person name="Yang B."/>
            <person name="Zhang G."/>
            <person name="Yang H."/>
            <person name="Wang J."/>
            <person name="Spillane C."/>
            <person name="Cook D.R."/>
            <person name="May G.D."/>
            <person name="Xu X."/>
            <person name="Jackson S.A."/>
        </authorList>
    </citation>
    <scope>NUCLEOTIDE SEQUENCE [LARGE SCALE GENOMIC DNA]</scope>
</reference>
<evidence type="ECO:0000313" key="5">
    <source>
        <dbReference type="Proteomes" id="UP000075243"/>
    </source>
</evidence>
<keyword evidence="5" id="KW-1185">Reference proteome</keyword>
<feature type="domain" description="CCHC-type" evidence="3">
    <location>
        <begin position="161"/>
        <end position="174"/>
    </location>
</feature>
<dbReference type="SMART" id="SM00343">
    <property type="entry name" value="ZnF_C2HC"/>
    <property type="match status" value="1"/>
</dbReference>
<accession>A0A151RDG2</accession>
<dbReference type="Pfam" id="PF22936">
    <property type="entry name" value="Pol_BBD"/>
    <property type="match status" value="1"/>
</dbReference>
<dbReference type="InterPro" id="IPR054722">
    <property type="entry name" value="PolX-like_BBD"/>
</dbReference>
<dbReference type="AlphaFoldDB" id="A0A151RDG2"/>
<dbReference type="Pfam" id="PF14223">
    <property type="entry name" value="Retrotran_gag_2"/>
    <property type="match status" value="1"/>
</dbReference>
<dbReference type="GO" id="GO:0003676">
    <property type="term" value="F:nucleic acid binding"/>
    <property type="evidence" value="ECO:0007669"/>
    <property type="project" value="InterPro"/>
</dbReference>
<proteinExistence type="predicted"/>
<organism evidence="4 5">
    <name type="scientific">Cajanus cajan</name>
    <name type="common">Pigeon pea</name>
    <name type="synonym">Cajanus indicus</name>
    <dbReference type="NCBI Taxonomy" id="3821"/>
    <lineage>
        <taxon>Eukaryota</taxon>
        <taxon>Viridiplantae</taxon>
        <taxon>Streptophyta</taxon>
        <taxon>Embryophyta</taxon>
        <taxon>Tracheophyta</taxon>
        <taxon>Spermatophyta</taxon>
        <taxon>Magnoliopsida</taxon>
        <taxon>eudicotyledons</taxon>
        <taxon>Gunneridae</taxon>
        <taxon>Pentapetalae</taxon>
        <taxon>rosids</taxon>
        <taxon>fabids</taxon>
        <taxon>Fabales</taxon>
        <taxon>Fabaceae</taxon>
        <taxon>Papilionoideae</taxon>
        <taxon>50 kb inversion clade</taxon>
        <taxon>NPAAA clade</taxon>
        <taxon>indigoferoid/millettioid clade</taxon>
        <taxon>Phaseoleae</taxon>
        <taxon>Cajanus</taxon>
    </lineage>
</organism>
<protein>
    <recommendedName>
        <fullName evidence="3">CCHC-type domain-containing protein</fullName>
    </recommendedName>
</protein>
<dbReference type="InterPro" id="IPR001878">
    <property type="entry name" value="Znf_CCHC"/>
</dbReference>
<keyword evidence="1" id="KW-0479">Metal-binding</keyword>
<sequence length="292" mass="33134">MEESESIQTMFGRFQTIVNKLFFLGRTYENSDHIDKLLQSLPRKWRPQVTALRVSKNLEKLSLEELIGLLKVHELELQQDDAGRKQKSIALNVQKTKSTPSSSKALKTDDMSDENCNEGTCDTDDEISFLSRKIHSILKKKGGIRWRKYNNTPIEKAQSLCYECKKPGHYKTECLELKKEKEKEKKKTKNVQSWYLESGCSRHMTGKRSMFLDLKSKRGGQVTFGGGQKGLIMGIGKIGINSSISIDNVLYVKGLTHNLLSISQLCDSGYEVSFNKNKCTVSQPDSSVLFYS</sequence>
<dbReference type="Gramene" id="C.cajan_36986.t">
    <property type="protein sequence ID" value="C.cajan_36986.t"/>
    <property type="gene ID" value="C.cajan_36986"/>
</dbReference>